<reference evidence="8 9" key="1">
    <citation type="submission" date="2016-10" db="EMBL/GenBank/DDBJ databases">
        <title>Rodentibacter gen. nov. and new species.</title>
        <authorList>
            <person name="Christensen H."/>
        </authorList>
    </citation>
    <scope>NUCLEOTIDE SEQUENCE [LARGE SCALE GENOMIC DNA]</scope>
    <source>
        <strain evidence="9">ppn416</strain>
    </source>
</reference>
<evidence type="ECO:0000256" key="5">
    <source>
        <dbReference type="ARBA" id="ARBA00023136"/>
    </source>
</evidence>
<dbReference type="EMBL" id="MLHN01000003">
    <property type="protein sequence ID" value="OOF51803.1"/>
    <property type="molecule type" value="Genomic_DNA"/>
</dbReference>
<dbReference type="Proteomes" id="UP000188481">
    <property type="component" value="Unassembled WGS sequence"/>
</dbReference>
<dbReference type="PANTHER" id="PTHR30619:SF1">
    <property type="entry name" value="RECOMBINATION PROTEIN 2"/>
    <property type="match status" value="1"/>
</dbReference>
<dbReference type="Pfam" id="PF03772">
    <property type="entry name" value="Competence"/>
    <property type="match status" value="1"/>
</dbReference>
<dbReference type="AlphaFoldDB" id="A0A1V3J8Q4"/>
<dbReference type="InterPro" id="IPR035681">
    <property type="entry name" value="ComA-like_MBL"/>
</dbReference>
<feature type="transmembrane region" description="Helical" evidence="6">
    <location>
        <begin position="437"/>
        <end position="457"/>
    </location>
</feature>
<feature type="transmembrane region" description="Helical" evidence="6">
    <location>
        <begin position="463"/>
        <end position="483"/>
    </location>
</feature>
<feature type="transmembrane region" description="Helical" evidence="6">
    <location>
        <begin position="373"/>
        <end position="395"/>
    </location>
</feature>
<dbReference type="STRING" id="1908264.BKK54_02165"/>
<comment type="caution">
    <text evidence="8">The sequence shown here is derived from an EMBL/GenBank/DDBJ whole genome shotgun (WGS) entry which is preliminary data.</text>
</comment>
<dbReference type="Pfam" id="PF13567">
    <property type="entry name" value="DUF4131"/>
    <property type="match status" value="1"/>
</dbReference>
<evidence type="ECO:0000313" key="9">
    <source>
        <dbReference type="Proteomes" id="UP000188481"/>
    </source>
</evidence>
<dbReference type="SMART" id="SM00849">
    <property type="entry name" value="Lactamase_B"/>
    <property type="match status" value="1"/>
</dbReference>
<comment type="subcellular location">
    <subcellularLocation>
        <location evidence="1">Cell membrane</location>
        <topology evidence="1">Multi-pass membrane protein</topology>
    </subcellularLocation>
</comment>
<dbReference type="RefSeq" id="WP_077541093.1">
    <property type="nucleotide sequence ID" value="NZ_MLHN01000003.1"/>
</dbReference>
<keyword evidence="3 6" id="KW-0812">Transmembrane</keyword>
<protein>
    <submittedName>
        <fullName evidence="8">DNA internalization-related competence protein ComEC/Rec2</fullName>
    </submittedName>
</protein>
<dbReference type="InterPro" id="IPR036866">
    <property type="entry name" value="RibonucZ/Hydroxyglut_hydro"/>
</dbReference>
<dbReference type="NCBIfam" id="TIGR00360">
    <property type="entry name" value="ComEC_N-term"/>
    <property type="match status" value="1"/>
</dbReference>
<accession>A0A1V3J8Q4</accession>
<keyword evidence="4 6" id="KW-1133">Transmembrane helix</keyword>
<dbReference type="InterPro" id="IPR004797">
    <property type="entry name" value="Competence_ComEC/Rec2"/>
</dbReference>
<dbReference type="InterPro" id="IPR052159">
    <property type="entry name" value="Competence_DNA_uptake"/>
</dbReference>
<dbReference type="SUPFAM" id="SSF56281">
    <property type="entry name" value="Metallo-hydrolase/oxidoreductase"/>
    <property type="match status" value="1"/>
</dbReference>
<evidence type="ECO:0000256" key="3">
    <source>
        <dbReference type="ARBA" id="ARBA00022692"/>
    </source>
</evidence>
<feature type="transmembrane region" description="Helical" evidence="6">
    <location>
        <begin position="235"/>
        <end position="257"/>
    </location>
</feature>
<evidence type="ECO:0000313" key="8">
    <source>
        <dbReference type="EMBL" id="OOF51803.1"/>
    </source>
</evidence>
<dbReference type="GO" id="GO:0005886">
    <property type="term" value="C:plasma membrane"/>
    <property type="evidence" value="ECO:0007669"/>
    <property type="project" value="UniProtKB-SubCell"/>
</dbReference>
<dbReference type="InterPro" id="IPR025405">
    <property type="entry name" value="DUF4131"/>
</dbReference>
<dbReference type="Pfam" id="PF00753">
    <property type="entry name" value="Lactamase_B"/>
    <property type="match status" value="1"/>
</dbReference>
<evidence type="ECO:0000256" key="2">
    <source>
        <dbReference type="ARBA" id="ARBA00022475"/>
    </source>
</evidence>
<keyword evidence="5 6" id="KW-0472">Membrane</keyword>
<feature type="transmembrane region" description="Helical" evidence="6">
    <location>
        <begin position="401"/>
        <end position="425"/>
    </location>
</feature>
<dbReference type="CDD" id="cd07731">
    <property type="entry name" value="ComA-like_MBL-fold"/>
    <property type="match status" value="1"/>
</dbReference>
<dbReference type="PANTHER" id="PTHR30619">
    <property type="entry name" value="DNA INTERNALIZATION/COMPETENCE PROTEIN COMEC/REC2"/>
    <property type="match status" value="1"/>
</dbReference>
<dbReference type="Gene3D" id="3.60.15.10">
    <property type="entry name" value="Ribonuclease Z/Hydroxyacylglutathione hydrolase-like"/>
    <property type="match status" value="1"/>
</dbReference>
<organism evidence="8 9">
    <name type="scientific">Rodentibacter genomosp. 1</name>
    <dbReference type="NCBI Taxonomy" id="1908264"/>
    <lineage>
        <taxon>Bacteria</taxon>
        <taxon>Pseudomonadati</taxon>
        <taxon>Pseudomonadota</taxon>
        <taxon>Gammaproteobacteria</taxon>
        <taxon>Pasteurellales</taxon>
        <taxon>Pasteurellaceae</taxon>
        <taxon>Rodentibacter</taxon>
    </lineage>
</organism>
<dbReference type="NCBIfam" id="TIGR00361">
    <property type="entry name" value="ComEC_Rec2"/>
    <property type="match status" value="1"/>
</dbReference>
<feature type="transmembrane region" description="Helical" evidence="6">
    <location>
        <begin position="34"/>
        <end position="50"/>
    </location>
</feature>
<dbReference type="InterPro" id="IPR004477">
    <property type="entry name" value="ComEC_N"/>
</dbReference>
<feature type="domain" description="Metallo-beta-lactamase" evidence="7">
    <location>
        <begin position="551"/>
        <end position="733"/>
    </location>
</feature>
<feature type="transmembrane region" description="Helical" evidence="6">
    <location>
        <begin position="311"/>
        <end position="328"/>
    </location>
</feature>
<evidence type="ECO:0000256" key="1">
    <source>
        <dbReference type="ARBA" id="ARBA00004651"/>
    </source>
</evidence>
<feature type="transmembrane region" description="Helical" evidence="6">
    <location>
        <begin position="517"/>
        <end position="534"/>
    </location>
</feature>
<gene>
    <name evidence="8" type="ORF">BKK54_02165</name>
</gene>
<keyword evidence="9" id="KW-1185">Reference proteome</keyword>
<sequence length="795" mass="90014">MPFTVFMFATSMIVASLSLLFLPNFMLISGKQMLLGNLVLTLIAVCFYWGKKFSVSRVIVRLNILIVALGYAHSSALDLLSQVEKIQVKKQSIVFTIEEILHQQTYQTVIVRTVLKEGEKAQRIFLNWKAKERPFLGERWQGEVSLRPLSARLNFGGFDRQQWYFSKGVIATGTLKSAVKIGDDFSWREKKLQQALKQTENLSSQGLLIALAFGERAWLDNTIWQVYRQTNTAHLIAISGLHIGLAMGIGFLLMRIVQFFLPTKFISPSVPFLFGVMFALFYANLAGASIPTFRAISALMFVFGIQMFRRYYSAFQLFILVVAFLLLNDPLMSLSMSFWLSIGAVFCLIVWYRYVPLSLFQWRYRPFPQKVRWILGILHLQIGLLLLFTPLQIFLFNGISLNSFVANLVAVPLYSFFLVPLILFAALTNGAFSSWQLANGFAEGVTQTIAFFQGHWFSITFDLSLILTALFSILFLLLVHFIYREKPQPLQIRTIKPTGFFTLNINKSLPKVLKTQVILISTGVAILSLLVVTIRQAQKPMWQLDTLDIGQGLATLIVKNGRGILYDTGAAWVGGSMAELEILPYLEREGIVLDKVILSHDDNDHSGGAKAILNAFPNVVLISSSERNYGENNRTSCIAGKIWKWQEIRFQVLSPKKKVNRADNSDSCVILVDDGNYRVLLTGDADIQNERFFTRTLGKIDVLQVGHHGSKTSTGEVLLSHTKPDLAIISSGRWNPWKFPHHSVVERLKRHQIAIENTAISGQIRVSFYQNEWKIDRARMPFSPWYAYVIGLSTE</sequence>
<evidence type="ECO:0000256" key="6">
    <source>
        <dbReference type="SAM" id="Phobius"/>
    </source>
</evidence>
<name>A0A1V3J8Q4_9PAST</name>
<feature type="transmembrane region" description="Helical" evidence="6">
    <location>
        <begin position="6"/>
        <end position="27"/>
    </location>
</feature>
<feature type="transmembrane region" description="Helical" evidence="6">
    <location>
        <begin position="334"/>
        <end position="352"/>
    </location>
</feature>
<dbReference type="GO" id="GO:0030420">
    <property type="term" value="P:establishment of competence for transformation"/>
    <property type="evidence" value="ECO:0007669"/>
    <property type="project" value="InterPro"/>
</dbReference>
<proteinExistence type="predicted"/>
<feature type="transmembrane region" description="Helical" evidence="6">
    <location>
        <begin position="269"/>
        <end position="290"/>
    </location>
</feature>
<evidence type="ECO:0000256" key="4">
    <source>
        <dbReference type="ARBA" id="ARBA00022989"/>
    </source>
</evidence>
<dbReference type="InterPro" id="IPR001279">
    <property type="entry name" value="Metallo-B-lactamas"/>
</dbReference>
<evidence type="ECO:0000259" key="7">
    <source>
        <dbReference type="SMART" id="SM00849"/>
    </source>
</evidence>
<keyword evidence="2" id="KW-1003">Cell membrane</keyword>